<evidence type="ECO:0000313" key="2">
    <source>
        <dbReference type="Proteomes" id="UP001161257"/>
    </source>
</evidence>
<protein>
    <recommendedName>
        <fullName evidence="3">SSU ribosomal protein S2p (SAe)</fullName>
    </recommendedName>
</protein>
<evidence type="ECO:0008006" key="3">
    <source>
        <dbReference type="Google" id="ProtNLM"/>
    </source>
</evidence>
<sequence length="244" mass="25632">MMEHQAEIAGLLSDASLSMGVGKDMLDQGLKQVSHTLTRIEQLHQREFMRHGHLNSPGFFAERRRLLQQLDGQLKTAFLNKQLNLGNYERLRKSLNISTKSLVHHWSKAGGPGQMPGYATHLDKVAKLGKYLSYGGYAAVGLGGTSSYLKVQEVCRAGETEACKKVRMTETGSFAGSLGLSTLVSTGAGLTSGTLCAAFAVGTAGVGVPVCGILLVGAGAVAGGLAGEKLGESAGEFIYEATSD</sequence>
<dbReference type="AlphaFoldDB" id="A0AA37RDW6"/>
<name>A0AA37RDW6_PSEPU</name>
<dbReference type="EMBL" id="BSKJ01000009">
    <property type="protein sequence ID" value="GLO37210.1"/>
    <property type="molecule type" value="Genomic_DNA"/>
</dbReference>
<comment type="caution">
    <text evidence="1">The sequence shown here is derived from an EMBL/GenBank/DDBJ whole genome shotgun (WGS) entry which is preliminary data.</text>
</comment>
<organism evidence="1 2">
    <name type="scientific">Pseudomonas putida</name>
    <name type="common">Arthrobacter siderocapsulatus</name>
    <dbReference type="NCBI Taxonomy" id="303"/>
    <lineage>
        <taxon>Bacteria</taxon>
        <taxon>Pseudomonadati</taxon>
        <taxon>Pseudomonadota</taxon>
        <taxon>Gammaproteobacteria</taxon>
        <taxon>Pseudomonadales</taxon>
        <taxon>Pseudomonadaceae</taxon>
        <taxon>Pseudomonas</taxon>
    </lineage>
</organism>
<reference evidence="1" key="1">
    <citation type="submission" date="2023-01" db="EMBL/GenBank/DDBJ databases">
        <title>Whole-genome sequence of Pseudomonas putida NBRC 14671.</title>
        <authorList>
            <person name="Morohoshi T."/>
            <person name="Someya N."/>
        </authorList>
    </citation>
    <scope>NUCLEOTIDE SEQUENCE</scope>
    <source>
        <strain evidence="1">NBRC 14671</strain>
    </source>
</reference>
<accession>A0AA37RDW6</accession>
<evidence type="ECO:0000313" key="1">
    <source>
        <dbReference type="EMBL" id="GLO37210.1"/>
    </source>
</evidence>
<gene>
    <name evidence="1" type="ORF">PPUN14671_40460</name>
</gene>
<dbReference type="Proteomes" id="UP001161257">
    <property type="component" value="Unassembled WGS sequence"/>
</dbReference>
<proteinExistence type="predicted"/>